<name>A0A4U1JIW4_9BACT</name>
<dbReference type="InterPro" id="IPR013663">
    <property type="entry name" value="Helicase_SWF/SNF/SWI_bac"/>
</dbReference>
<dbReference type="Pfam" id="PF08455">
    <property type="entry name" value="SNF2_assoc"/>
    <property type="match status" value="1"/>
</dbReference>
<evidence type="ECO:0000256" key="3">
    <source>
        <dbReference type="SAM" id="MobiDB-lite"/>
    </source>
</evidence>
<gene>
    <name evidence="7" type="ORF">E8A74_08610</name>
</gene>
<feature type="region of interest" description="Disordered" evidence="3">
    <location>
        <begin position="102"/>
        <end position="157"/>
    </location>
</feature>
<reference evidence="7 8" key="1">
    <citation type="submission" date="2019-04" db="EMBL/GenBank/DDBJ databases">
        <authorList>
            <person name="Li Y."/>
            <person name="Wang J."/>
        </authorList>
    </citation>
    <scope>NUCLEOTIDE SEQUENCE [LARGE SCALE GENOMIC DNA]</scope>
    <source>
        <strain evidence="7 8">DSM 14668</strain>
    </source>
</reference>
<dbReference type="InterPro" id="IPR000330">
    <property type="entry name" value="SNF2_N"/>
</dbReference>
<feature type="domain" description="SWIM-type" evidence="4">
    <location>
        <begin position="60"/>
        <end position="98"/>
    </location>
</feature>
<dbReference type="GO" id="GO:0015616">
    <property type="term" value="F:DNA translocase activity"/>
    <property type="evidence" value="ECO:0007669"/>
    <property type="project" value="TreeGrafter"/>
</dbReference>
<dbReference type="GO" id="GO:0008270">
    <property type="term" value="F:zinc ion binding"/>
    <property type="evidence" value="ECO:0007669"/>
    <property type="project" value="UniProtKB-KW"/>
</dbReference>
<dbReference type="InterPro" id="IPR050496">
    <property type="entry name" value="SNF2_RAD54_helicase_repair"/>
</dbReference>
<keyword evidence="2" id="KW-0863">Zinc-finger</keyword>
<dbReference type="SMART" id="SM00490">
    <property type="entry name" value="HELICc"/>
    <property type="match status" value="1"/>
</dbReference>
<dbReference type="AlphaFoldDB" id="A0A4U1JIW4"/>
<accession>A0A4U1JIW4</accession>
<dbReference type="OrthoDB" id="9814088at2"/>
<proteinExistence type="predicted"/>
<feature type="domain" description="Helicase ATP-binding" evidence="5">
    <location>
        <begin position="670"/>
        <end position="829"/>
    </location>
</feature>
<dbReference type="InterPro" id="IPR014001">
    <property type="entry name" value="Helicase_ATP-bd"/>
</dbReference>
<dbReference type="EMBL" id="SSMQ01000006">
    <property type="protein sequence ID" value="TKD10494.1"/>
    <property type="molecule type" value="Genomic_DNA"/>
</dbReference>
<dbReference type="PROSITE" id="PS51194">
    <property type="entry name" value="HELICASE_CTER"/>
    <property type="match status" value="1"/>
</dbReference>
<keyword evidence="1" id="KW-0378">Hydrolase</keyword>
<dbReference type="PANTHER" id="PTHR45629">
    <property type="entry name" value="SNF2/RAD54 FAMILY MEMBER"/>
    <property type="match status" value="1"/>
</dbReference>
<dbReference type="PROSITE" id="PS50966">
    <property type="entry name" value="ZF_SWIM"/>
    <property type="match status" value="1"/>
</dbReference>
<dbReference type="PROSITE" id="PS51192">
    <property type="entry name" value="HELICASE_ATP_BIND_1"/>
    <property type="match status" value="1"/>
</dbReference>
<organism evidence="7 8">
    <name type="scientific">Polyangium fumosum</name>
    <dbReference type="NCBI Taxonomy" id="889272"/>
    <lineage>
        <taxon>Bacteria</taxon>
        <taxon>Pseudomonadati</taxon>
        <taxon>Myxococcota</taxon>
        <taxon>Polyangia</taxon>
        <taxon>Polyangiales</taxon>
        <taxon>Polyangiaceae</taxon>
        <taxon>Polyangium</taxon>
    </lineage>
</organism>
<feature type="domain" description="Helicase C-terminal" evidence="6">
    <location>
        <begin position="956"/>
        <end position="1114"/>
    </location>
</feature>
<dbReference type="Pfam" id="PF04434">
    <property type="entry name" value="SWIM"/>
    <property type="match status" value="1"/>
</dbReference>
<evidence type="ECO:0000259" key="4">
    <source>
        <dbReference type="PROSITE" id="PS50966"/>
    </source>
</evidence>
<dbReference type="InterPro" id="IPR007527">
    <property type="entry name" value="Znf_SWIM"/>
</dbReference>
<keyword evidence="2" id="KW-0862">Zinc</keyword>
<dbReference type="Pfam" id="PF00271">
    <property type="entry name" value="Helicase_C"/>
    <property type="match status" value="1"/>
</dbReference>
<comment type="caution">
    <text evidence="7">The sequence shown here is derived from an EMBL/GenBank/DDBJ whole genome shotgun (WGS) entry which is preliminary data.</text>
</comment>
<evidence type="ECO:0000259" key="6">
    <source>
        <dbReference type="PROSITE" id="PS51194"/>
    </source>
</evidence>
<evidence type="ECO:0000259" key="5">
    <source>
        <dbReference type="PROSITE" id="PS51192"/>
    </source>
</evidence>
<dbReference type="Gene3D" id="3.40.50.10810">
    <property type="entry name" value="Tandem AAA-ATPase domain"/>
    <property type="match status" value="1"/>
</dbReference>
<dbReference type="InterPro" id="IPR027417">
    <property type="entry name" value="P-loop_NTPase"/>
</dbReference>
<dbReference type="PANTHER" id="PTHR45629:SF7">
    <property type="entry name" value="DNA EXCISION REPAIR PROTEIN ERCC-6-RELATED"/>
    <property type="match status" value="1"/>
</dbReference>
<evidence type="ECO:0000313" key="8">
    <source>
        <dbReference type="Proteomes" id="UP000309215"/>
    </source>
</evidence>
<keyword evidence="2" id="KW-0479">Metal-binding</keyword>
<dbReference type="SMART" id="SM00487">
    <property type="entry name" value="DEXDc"/>
    <property type="match status" value="1"/>
</dbReference>
<dbReference type="GO" id="GO:0005524">
    <property type="term" value="F:ATP binding"/>
    <property type="evidence" value="ECO:0007669"/>
    <property type="project" value="InterPro"/>
</dbReference>
<dbReference type="InterPro" id="IPR038718">
    <property type="entry name" value="SNF2-like_sf"/>
</dbReference>
<dbReference type="CDD" id="cd18012">
    <property type="entry name" value="DEXQc_arch_SWI2_SNF2"/>
    <property type="match status" value="1"/>
</dbReference>
<evidence type="ECO:0000313" key="7">
    <source>
        <dbReference type="EMBL" id="TKD10494.1"/>
    </source>
</evidence>
<dbReference type="Pfam" id="PF00176">
    <property type="entry name" value="SNF2-rel_dom"/>
    <property type="match status" value="1"/>
</dbReference>
<dbReference type="InterPro" id="IPR049730">
    <property type="entry name" value="SNF2/RAD54-like_C"/>
</dbReference>
<keyword evidence="8" id="KW-1185">Reference proteome</keyword>
<evidence type="ECO:0000256" key="2">
    <source>
        <dbReference type="PROSITE-ProRule" id="PRU00325"/>
    </source>
</evidence>
<dbReference type="CDD" id="cd18793">
    <property type="entry name" value="SF2_C_SNF"/>
    <property type="match status" value="1"/>
</dbReference>
<dbReference type="GO" id="GO:0016787">
    <property type="term" value="F:hydrolase activity"/>
    <property type="evidence" value="ECO:0007669"/>
    <property type="project" value="UniProtKB-KW"/>
</dbReference>
<evidence type="ECO:0008006" key="9">
    <source>
        <dbReference type="Google" id="ProtNLM"/>
    </source>
</evidence>
<sequence>MPPPITDALSTLSDRGLRRLLGARTFLRGLEYFRRRVVEDIDVQEMSASGVVRASDSEPYPVKVELTPDGIKSSCSCPTFSKGGQHCKHVAALLITLRDQARGAQPRRDPVPAPMMPQTAHAGGDALKRLRRRDRPRGTQPPLGSPGPGAPMGHMGASERTSMAAMGPPGSSVITAPQQDATAKQTGIGAWLPPEGLGGSRRVEFRLHVRQGALTVTVLDADARVPILPSTALAWQALYPTPDRDALRLLARFESGNPRHPAVDVRGEDVAELLPLLEGQRVLLEPALMQLRFAEEPLRPRFDLETVGGDTIIVKASFERPTDRRRFSLLQGGWFEGWPGWHVDTQEGIARRIDKRVSPAAMRRLLRSPTIGEPMRDLVRLIMQGLPKVALEVGAELPDLAQIADVVDLPPTFRMRAGGSLVEAHVQLYAAYGEEEVQVRADGISPPVLVQPPEEGMKRARCVRVDIALQQEAAARLLSLGLKPDETGQEFVASGDAAIRFWSEGLAELPEDWDLFVPEDLVDTQVRHKPLGVFAKVTSGMDWLNVRLSFESEGIAVDRDELRRCLTEGKKYVRLEDGSFAPLDPDTIRAMLDREIELMTAAGRSGKLPLAHAGRIQELLSQVSGSNVAQGARELFHKLSSIEEIESTKKPRALKATLRPYQEAGLSWLKFIHDIGSGGVLADDMGLGKTVQTIALLLSVKQEEKHVKALIVAPTSVVTNWERELVRFAPTLRVALWHGADRKDQIEEVQEAEVIITSYALLRRDEEFLAKLDLTYAILDEAQHIKNPLSATAAAAKRLKARRRLALTGTPIENRLSEIWSIFDFVSPGLLGTLDKFEARLARPIEAGDYKTAQRLRSIIHPFILRRTKQEVAKDLPEKIETDQICDLTGDQRSIYMQVAREVRAQVLGEVERVGIAKSQLQILAGLTRLRQAACDPRLLGLPREFSDEDSGKLVALRELIANAVEGGHKVLVFSQFVMMLKIIERAMKEDGVPYEYLDGATKDRMERVERFQNDPTVPVFLISLKAGGTGLNLTAADTVIHFDPWWNPAVEQQATDRAHRIGQTRVVTAYRLVAEGTIEEKILQLKAKKRELVASVLSEDQGGAKKLTKADVEELFSVD</sequence>
<dbReference type="Proteomes" id="UP000309215">
    <property type="component" value="Unassembled WGS sequence"/>
</dbReference>
<dbReference type="SUPFAM" id="SSF52540">
    <property type="entry name" value="P-loop containing nucleoside triphosphate hydrolases"/>
    <property type="match status" value="2"/>
</dbReference>
<protein>
    <recommendedName>
        <fullName evidence="9">DEAD/DEAH box helicase</fullName>
    </recommendedName>
</protein>
<dbReference type="Gene3D" id="3.40.50.300">
    <property type="entry name" value="P-loop containing nucleotide triphosphate hydrolases"/>
    <property type="match status" value="1"/>
</dbReference>
<dbReference type="InterPro" id="IPR001650">
    <property type="entry name" value="Helicase_C-like"/>
</dbReference>
<evidence type="ECO:0000256" key="1">
    <source>
        <dbReference type="ARBA" id="ARBA00022801"/>
    </source>
</evidence>